<comment type="caution">
    <text evidence="1">The sequence shown here is derived from an EMBL/GenBank/DDBJ whole genome shotgun (WGS) entry which is preliminary data.</text>
</comment>
<dbReference type="EMBL" id="CM045772">
    <property type="protein sequence ID" value="KAI7986623.1"/>
    <property type="molecule type" value="Genomic_DNA"/>
</dbReference>
<dbReference type="Proteomes" id="UP001060215">
    <property type="component" value="Chromosome 15"/>
</dbReference>
<reference evidence="1 2" key="1">
    <citation type="journal article" date="2022" name="Plant J.">
        <title>Chromosome-level genome of Camellia lanceoleosa provides a valuable resource for understanding genome evolution and self-incompatibility.</title>
        <authorList>
            <person name="Gong W."/>
            <person name="Xiao S."/>
            <person name="Wang L."/>
            <person name="Liao Z."/>
            <person name="Chang Y."/>
            <person name="Mo W."/>
            <person name="Hu G."/>
            <person name="Li W."/>
            <person name="Zhao G."/>
            <person name="Zhu H."/>
            <person name="Hu X."/>
            <person name="Ji K."/>
            <person name="Xiang X."/>
            <person name="Song Q."/>
            <person name="Yuan D."/>
            <person name="Jin S."/>
            <person name="Zhang L."/>
        </authorList>
    </citation>
    <scope>NUCLEOTIDE SEQUENCE [LARGE SCALE GENOMIC DNA]</scope>
    <source>
        <strain evidence="1">SQ_2022a</strain>
    </source>
</reference>
<keyword evidence="2" id="KW-1185">Reference proteome</keyword>
<proteinExistence type="predicted"/>
<sequence>MVESSKRFVDVLDDVKILIKTLKHEKAKKMEENNMKTNFDKANFLTEEKATVIVVLSKSSEARYLSGQFGGTPNFMLPPLKEQLVEKYFHPDNISSSEKPKHELQKVRDEFKMSESDCGSARVQCNTF</sequence>
<organism evidence="1 2">
    <name type="scientific">Camellia lanceoleosa</name>
    <dbReference type="NCBI Taxonomy" id="1840588"/>
    <lineage>
        <taxon>Eukaryota</taxon>
        <taxon>Viridiplantae</taxon>
        <taxon>Streptophyta</taxon>
        <taxon>Embryophyta</taxon>
        <taxon>Tracheophyta</taxon>
        <taxon>Spermatophyta</taxon>
        <taxon>Magnoliopsida</taxon>
        <taxon>eudicotyledons</taxon>
        <taxon>Gunneridae</taxon>
        <taxon>Pentapetalae</taxon>
        <taxon>asterids</taxon>
        <taxon>Ericales</taxon>
        <taxon>Theaceae</taxon>
        <taxon>Camellia</taxon>
    </lineage>
</organism>
<accession>A0ACC0FCS9</accession>
<protein>
    <submittedName>
        <fullName evidence="1">Uncharacterized protein</fullName>
    </submittedName>
</protein>
<evidence type="ECO:0000313" key="2">
    <source>
        <dbReference type="Proteomes" id="UP001060215"/>
    </source>
</evidence>
<name>A0ACC0FCS9_9ERIC</name>
<evidence type="ECO:0000313" key="1">
    <source>
        <dbReference type="EMBL" id="KAI7986623.1"/>
    </source>
</evidence>
<gene>
    <name evidence="1" type="ORF">LOK49_LG14G01628</name>
</gene>